<feature type="domain" description="Peptidase A1" evidence="9">
    <location>
        <begin position="417"/>
        <end position="749"/>
    </location>
</feature>
<dbReference type="FunFam" id="2.40.70.10:FF:000050">
    <property type="entry name" value="Aspartic proteinase CDR1"/>
    <property type="match status" value="1"/>
</dbReference>
<dbReference type="EMBL" id="QPKB01000003">
    <property type="protein sequence ID" value="RWR81115.1"/>
    <property type="molecule type" value="Genomic_DNA"/>
</dbReference>
<comment type="similarity">
    <text evidence="2">Belongs to the peptidase A1 family.</text>
</comment>
<organism evidence="10 11">
    <name type="scientific">Cinnamomum micranthum f. kanehirae</name>
    <dbReference type="NCBI Taxonomy" id="337451"/>
    <lineage>
        <taxon>Eukaryota</taxon>
        <taxon>Viridiplantae</taxon>
        <taxon>Streptophyta</taxon>
        <taxon>Embryophyta</taxon>
        <taxon>Tracheophyta</taxon>
        <taxon>Spermatophyta</taxon>
        <taxon>Magnoliopsida</taxon>
        <taxon>Magnoliidae</taxon>
        <taxon>Laurales</taxon>
        <taxon>Lauraceae</taxon>
        <taxon>Cinnamomum</taxon>
    </lineage>
</organism>
<protein>
    <submittedName>
        <fullName evidence="10">Aspartic proteinase CDR1</fullName>
    </submittedName>
</protein>
<dbReference type="GO" id="GO:0004190">
    <property type="term" value="F:aspartic-type endopeptidase activity"/>
    <property type="evidence" value="ECO:0007669"/>
    <property type="project" value="UniProtKB-KW"/>
</dbReference>
<dbReference type="FunFam" id="2.40.70.10:FF:000016">
    <property type="entry name" value="Probable aspartic protease At2g35615"/>
    <property type="match status" value="2"/>
</dbReference>
<accession>A0A443NRF7</accession>
<reference evidence="10 11" key="1">
    <citation type="journal article" date="2019" name="Nat. Plants">
        <title>Stout camphor tree genome fills gaps in understanding of flowering plant genome evolution.</title>
        <authorList>
            <person name="Chaw S.M."/>
            <person name="Liu Y.C."/>
            <person name="Wu Y.W."/>
            <person name="Wang H.Y."/>
            <person name="Lin C.I."/>
            <person name="Wu C.S."/>
            <person name="Ke H.M."/>
            <person name="Chang L.Y."/>
            <person name="Hsu C.Y."/>
            <person name="Yang H.T."/>
            <person name="Sudianto E."/>
            <person name="Hsu M.H."/>
            <person name="Wu K.P."/>
            <person name="Wang L.N."/>
            <person name="Leebens-Mack J.H."/>
            <person name="Tsai I.J."/>
        </authorList>
    </citation>
    <scope>NUCLEOTIDE SEQUENCE [LARGE SCALE GENOMIC DNA]</scope>
    <source>
        <strain evidence="11">cv. Chaw 1501</strain>
        <tissue evidence="10">Young leaves</tissue>
    </source>
</reference>
<evidence type="ECO:0000256" key="4">
    <source>
        <dbReference type="ARBA" id="ARBA00022670"/>
    </source>
</evidence>
<dbReference type="STRING" id="337451.A0A443NRF7"/>
<dbReference type="CDD" id="cd05476">
    <property type="entry name" value="pepsin_A_like_plant"/>
    <property type="match status" value="2"/>
</dbReference>
<name>A0A443NRF7_9MAGN</name>
<evidence type="ECO:0000259" key="9">
    <source>
        <dbReference type="PROSITE" id="PS51767"/>
    </source>
</evidence>
<dbReference type="Pfam" id="PF14543">
    <property type="entry name" value="TAXi_N"/>
    <property type="match status" value="2"/>
</dbReference>
<evidence type="ECO:0000256" key="2">
    <source>
        <dbReference type="ARBA" id="ARBA00007447"/>
    </source>
</evidence>
<dbReference type="SUPFAM" id="SSF50630">
    <property type="entry name" value="Acid proteases"/>
    <property type="match status" value="2"/>
</dbReference>
<evidence type="ECO:0000313" key="10">
    <source>
        <dbReference type="EMBL" id="RWR81115.1"/>
    </source>
</evidence>
<evidence type="ECO:0000256" key="8">
    <source>
        <dbReference type="ARBA" id="ARBA00023180"/>
    </source>
</evidence>
<keyword evidence="3" id="KW-0964">Secreted</keyword>
<dbReference type="OrthoDB" id="2747330at2759"/>
<keyword evidence="5" id="KW-0732">Signal</keyword>
<keyword evidence="8" id="KW-0325">Glycoprotein</keyword>
<keyword evidence="4" id="KW-0645">Protease</keyword>
<proteinExistence type="inferred from homology"/>
<evidence type="ECO:0000256" key="6">
    <source>
        <dbReference type="ARBA" id="ARBA00022750"/>
    </source>
</evidence>
<dbReference type="PROSITE" id="PS00141">
    <property type="entry name" value="ASP_PROTEASE"/>
    <property type="match status" value="2"/>
</dbReference>
<dbReference type="PANTHER" id="PTHR47967:SF128">
    <property type="entry name" value="ASPARTIC PROTEINASE CDR1-LIKE"/>
    <property type="match status" value="1"/>
</dbReference>
<dbReference type="GO" id="GO:0006508">
    <property type="term" value="P:proteolysis"/>
    <property type="evidence" value="ECO:0007669"/>
    <property type="project" value="UniProtKB-KW"/>
</dbReference>
<sequence length="756" mass="81006">MSRAIRRSNSRMDYFQSTISTTSTDISSNVLPNGGSYLMTISLGTPPVQFLAIADTGSDLIWTQCSPCESCYDQDAPLFDPTKSSTYGDLSCDSSPCLALPRSSCDLLDRSCQYSYSYGDKSYTQGVLASETLGLSGSEFPKIAFGCGYNNDGTFNSRDAGLVGLGGGSLSLISQLSSSIGGKFAYCLVPHAMKTASSRIDFGDSAAVSGNGVVSTPLISRQGRKTYFFLTLQKITVGTNSISLPQEAQGNIIIDSGTTLTYLPTSVYQELLSALKNAINLQPVQDPSQSGLELCYQSGTGSNIPDLKFGFDGAEVVLGFLNTFIQVDQNVACAAFGPSQSLSIYGNVAQQNFKIGVDLIHRDSPLSPLYDSSETLSDRMLRSFRHSSSRINYFLGTNNSITLNGVASKVIPNVADYLMTISLGTPPVQILAVADTGSDLIWTQCEPCKSCYDQDAPYFNPKKSSTYRVLPCPSNFCSAIPQASCNANKTCDYSYSYGDMSYTYGILAAETLTMGSTTSSSVKIPKVAFGCGHTNGGTFTSHGAGLVGLGGGPLSLISQLGSSIDGKFAYCLVPLHQNTASSRMDFGDSAIVTGSGAISTPLISKQGSETFFFLNLQKISEERPFLFPKQKKGNIIIDSGTTYSFLPTPVYEELLSLLKNAINLTTARDPTETLDLCYELGKDFEVPDLKFDFDGAQLVLGSLNTFIPINDEVTCLAFMASDSLSIFGNVAQQNFKVGYDLQSKKVSFQPTDCTKH</sequence>
<keyword evidence="7" id="KW-0378">Hydrolase</keyword>
<evidence type="ECO:0000256" key="5">
    <source>
        <dbReference type="ARBA" id="ARBA00022729"/>
    </source>
</evidence>
<keyword evidence="6" id="KW-0064">Aspartyl protease</keyword>
<dbReference type="InterPro" id="IPR033121">
    <property type="entry name" value="PEPTIDASE_A1"/>
</dbReference>
<evidence type="ECO:0000256" key="7">
    <source>
        <dbReference type="ARBA" id="ARBA00022801"/>
    </source>
</evidence>
<comment type="caution">
    <text evidence="10">The sequence shown here is derived from an EMBL/GenBank/DDBJ whole genome shotgun (WGS) entry which is preliminary data.</text>
</comment>
<dbReference type="InterPro" id="IPR051708">
    <property type="entry name" value="Plant_Aspart_Prot_A1"/>
</dbReference>
<evidence type="ECO:0000313" key="11">
    <source>
        <dbReference type="Proteomes" id="UP000283530"/>
    </source>
</evidence>
<dbReference type="Proteomes" id="UP000283530">
    <property type="component" value="Unassembled WGS sequence"/>
</dbReference>
<dbReference type="GO" id="GO:0005576">
    <property type="term" value="C:extracellular region"/>
    <property type="evidence" value="ECO:0007669"/>
    <property type="project" value="UniProtKB-SubCell"/>
</dbReference>
<dbReference type="AlphaFoldDB" id="A0A443NRF7"/>
<keyword evidence="11" id="KW-1185">Reference proteome</keyword>
<evidence type="ECO:0000256" key="3">
    <source>
        <dbReference type="ARBA" id="ARBA00022525"/>
    </source>
</evidence>
<evidence type="ECO:0000256" key="1">
    <source>
        <dbReference type="ARBA" id="ARBA00004613"/>
    </source>
</evidence>
<comment type="subcellular location">
    <subcellularLocation>
        <location evidence="1">Secreted</location>
    </subcellularLocation>
</comment>
<dbReference type="InterPro" id="IPR032799">
    <property type="entry name" value="TAXi_C"/>
</dbReference>
<dbReference type="Pfam" id="PF14541">
    <property type="entry name" value="TAXi_C"/>
    <property type="match status" value="2"/>
</dbReference>
<dbReference type="InterPro" id="IPR001969">
    <property type="entry name" value="Aspartic_peptidase_AS"/>
</dbReference>
<gene>
    <name evidence="10" type="ORF">CKAN_00978300</name>
</gene>
<dbReference type="PANTHER" id="PTHR47967">
    <property type="entry name" value="OS07G0603500 PROTEIN-RELATED"/>
    <property type="match status" value="1"/>
</dbReference>
<dbReference type="InterPro" id="IPR032861">
    <property type="entry name" value="TAXi_N"/>
</dbReference>
<feature type="domain" description="Peptidase A1" evidence="9">
    <location>
        <begin position="37"/>
        <end position="367"/>
    </location>
</feature>
<dbReference type="InterPro" id="IPR034161">
    <property type="entry name" value="Pepsin-like_plant"/>
</dbReference>
<dbReference type="Gene3D" id="2.40.70.10">
    <property type="entry name" value="Acid Proteases"/>
    <property type="match status" value="4"/>
</dbReference>
<dbReference type="PROSITE" id="PS51767">
    <property type="entry name" value="PEPTIDASE_A1"/>
    <property type="match status" value="2"/>
</dbReference>
<dbReference type="InterPro" id="IPR021109">
    <property type="entry name" value="Peptidase_aspartic_dom_sf"/>
</dbReference>